<accession>A0A6J4NME6</accession>
<dbReference type="AlphaFoldDB" id="A0A6J4NME6"/>
<evidence type="ECO:0000313" key="2">
    <source>
        <dbReference type="EMBL" id="CAA9386739.1"/>
    </source>
</evidence>
<proteinExistence type="predicted"/>
<name>A0A6J4NME6_9ACTN</name>
<gene>
    <name evidence="2" type="ORF">AVDCRST_MAG35-169</name>
</gene>
<feature type="compositionally biased region" description="Basic and acidic residues" evidence="1">
    <location>
        <begin position="98"/>
        <end position="114"/>
    </location>
</feature>
<dbReference type="EMBL" id="CADCUY010000033">
    <property type="protein sequence ID" value="CAA9386739.1"/>
    <property type="molecule type" value="Genomic_DNA"/>
</dbReference>
<feature type="compositionally biased region" description="Basic and acidic residues" evidence="1">
    <location>
        <begin position="46"/>
        <end position="64"/>
    </location>
</feature>
<feature type="compositionally biased region" description="Basic and acidic residues" evidence="1">
    <location>
        <begin position="1"/>
        <end position="11"/>
    </location>
</feature>
<organism evidence="2">
    <name type="scientific">uncultured Quadrisphaera sp</name>
    <dbReference type="NCBI Taxonomy" id="904978"/>
    <lineage>
        <taxon>Bacteria</taxon>
        <taxon>Bacillati</taxon>
        <taxon>Actinomycetota</taxon>
        <taxon>Actinomycetes</taxon>
        <taxon>Kineosporiales</taxon>
        <taxon>Kineosporiaceae</taxon>
        <taxon>Quadrisphaera</taxon>
        <taxon>environmental samples</taxon>
    </lineage>
</organism>
<sequence>ERAGLRDDRRRGTARRRLRDPGRPAPARADRRIGLRGLGDRGSSAAHREGPDLHGADEAVRRPVPDPQPRGGVRAGPPHRLAALHRQPLALRAGPRPGRRDDGHRDLRPDEGEHPHRRGGHVGALPRAQPRGDHRHPGAAQGSGRGGRRRGL</sequence>
<reference evidence="2" key="1">
    <citation type="submission" date="2020-02" db="EMBL/GenBank/DDBJ databases">
        <authorList>
            <person name="Meier V. D."/>
        </authorList>
    </citation>
    <scope>NUCLEOTIDE SEQUENCE</scope>
    <source>
        <strain evidence="2">AVDCRST_MAG35</strain>
    </source>
</reference>
<protein>
    <submittedName>
        <fullName evidence="2">Uncharacterized protein</fullName>
    </submittedName>
</protein>
<feature type="region of interest" description="Disordered" evidence="1">
    <location>
        <begin position="1"/>
        <end position="152"/>
    </location>
</feature>
<evidence type="ECO:0000256" key="1">
    <source>
        <dbReference type="SAM" id="MobiDB-lite"/>
    </source>
</evidence>
<feature type="non-terminal residue" evidence="2">
    <location>
        <position position="152"/>
    </location>
</feature>
<feature type="non-terminal residue" evidence="2">
    <location>
        <position position="1"/>
    </location>
</feature>